<proteinExistence type="predicted"/>
<comment type="caution">
    <text evidence="1">The sequence shown here is derived from an EMBL/GenBank/DDBJ whole genome shotgun (WGS) entry which is preliminary data.</text>
</comment>
<dbReference type="EMBL" id="CALNXI010000695">
    <property type="protein sequence ID" value="CAH3034499.1"/>
    <property type="molecule type" value="Genomic_DNA"/>
</dbReference>
<evidence type="ECO:0000313" key="1">
    <source>
        <dbReference type="EMBL" id="CAH3034499.1"/>
    </source>
</evidence>
<sequence>MFGRSLGTGDYGHLTIEHVPMLFRIHRLLHQLSNQGFEAAHKLQRQLYEKATSHDATDQTASLEQIFTHLYTELFPEMRYAFREAVRSINNILLFSGKLFYYQKCKWKPKRVDWTRDEKEWIRRIVSMR</sequence>
<organism evidence="1 2">
    <name type="scientific">Porites evermanni</name>
    <dbReference type="NCBI Taxonomy" id="104178"/>
    <lineage>
        <taxon>Eukaryota</taxon>
        <taxon>Metazoa</taxon>
        <taxon>Cnidaria</taxon>
        <taxon>Anthozoa</taxon>
        <taxon>Hexacorallia</taxon>
        <taxon>Scleractinia</taxon>
        <taxon>Fungiina</taxon>
        <taxon>Poritidae</taxon>
        <taxon>Porites</taxon>
    </lineage>
</organism>
<reference evidence="1 2" key="1">
    <citation type="submission" date="2022-05" db="EMBL/GenBank/DDBJ databases">
        <authorList>
            <consortium name="Genoscope - CEA"/>
            <person name="William W."/>
        </authorList>
    </citation>
    <scope>NUCLEOTIDE SEQUENCE [LARGE SCALE GENOMIC DNA]</scope>
</reference>
<name>A0ABN8MUC7_9CNID</name>
<dbReference type="Proteomes" id="UP001159427">
    <property type="component" value="Unassembled WGS sequence"/>
</dbReference>
<protein>
    <submittedName>
        <fullName evidence="1">Uncharacterized protein</fullName>
    </submittedName>
</protein>
<accession>A0ABN8MUC7</accession>
<keyword evidence="2" id="KW-1185">Reference proteome</keyword>
<evidence type="ECO:0000313" key="2">
    <source>
        <dbReference type="Proteomes" id="UP001159427"/>
    </source>
</evidence>
<gene>
    <name evidence="1" type="ORF">PEVE_00039410</name>
</gene>